<name>G7EA60_MIXOS</name>
<evidence type="ECO:0000259" key="10">
    <source>
        <dbReference type="PROSITE" id="PS50011"/>
    </source>
</evidence>
<dbReference type="PANTHER" id="PTHR24343:SF449">
    <property type="entry name" value="SERINE_THREONINE PROTEIN KINASE"/>
    <property type="match status" value="1"/>
</dbReference>
<feature type="compositionally biased region" description="Polar residues" evidence="9">
    <location>
        <begin position="923"/>
        <end position="938"/>
    </location>
</feature>
<evidence type="ECO:0000313" key="12">
    <source>
        <dbReference type="Proteomes" id="UP000009131"/>
    </source>
</evidence>
<dbReference type="Gene3D" id="1.10.510.10">
    <property type="entry name" value="Transferase(Phosphotransferase) domain 1"/>
    <property type="match status" value="2"/>
</dbReference>
<evidence type="ECO:0000313" key="11">
    <source>
        <dbReference type="EMBL" id="GAA99720.1"/>
    </source>
</evidence>
<evidence type="ECO:0000256" key="7">
    <source>
        <dbReference type="ARBA" id="ARBA00047899"/>
    </source>
</evidence>
<protein>
    <recommendedName>
        <fullName evidence="1">non-specific serine/threonine protein kinase</fullName>
        <ecNumber evidence="1">2.7.11.1</ecNumber>
    </recommendedName>
</protein>
<feature type="region of interest" description="Disordered" evidence="9">
    <location>
        <begin position="1160"/>
        <end position="1296"/>
    </location>
</feature>
<keyword evidence="2" id="KW-0723">Serine/threonine-protein kinase</keyword>
<dbReference type="PROSITE" id="PS50011">
    <property type="entry name" value="PROTEIN_KINASE_DOM"/>
    <property type="match status" value="1"/>
</dbReference>
<feature type="region of interest" description="Disordered" evidence="9">
    <location>
        <begin position="226"/>
        <end position="289"/>
    </location>
</feature>
<feature type="compositionally biased region" description="Low complexity" evidence="9">
    <location>
        <begin position="1063"/>
        <end position="1075"/>
    </location>
</feature>
<feature type="compositionally biased region" description="Polar residues" evidence="9">
    <location>
        <begin position="84"/>
        <end position="93"/>
    </location>
</feature>
<feature type="compositionally biased region" description="Low complexity" evidence="9">
    <location>
        <begin position="1217"/>
        <end position="1233"/>
    </location>
</feature>
<feature type="compositionally biased region" description="Polar residues" evidence="9">
    <location>
        <begin position="1193"/>
        <end position="1216"/>
    </location>
</feature>
<dbReference type="GO" id="GO:0005737">
    <property type="term" value="C:cytoplasm"/>
    <property type="evidence" value="ECO:0007669"/>
    <property type="project" value="TreeGrafter"/>
</dbReference>
<feature type="region of interest" description="Disordered" evidence="9">
    <location>
        <begin position="1316"/>
        <end position="1348"/>
    </location>
</feature>
<feature type="compositionally biased region" description="Basic residues" evidence="9">
    <location>
        <begin position="997"/>
        <end position="1012"/>
    </location>
</feature>
<accession>G7EA60</accession>
<keyword evidence="3" id="KW-0808">Transferase</keyword>
<keyword evidence="5" id="KW-0418">Kinase</keyword>
<reference evidence="11 12" key="2">
    <citation type="journal article" date="2012" name="Open Biol.">
        <title>Characteristics of nucleosomes and linker DNA regions on the genome of the basidiomycete Mixia osmundae revealed by mono- and dinucleosome mapping.</title>
        <authorList>
            <person name="Nishida H."/>
            <person name="Kondo S."/>
            <person name="Matsumoto T."/>
            <person name="Suzuki Y."/>
            <person name="Yoshikawa H."/>
            <person name="Taylor T.D."/>
            <person name="Sugiyama J."/>
        </authorList>
    </citation>
    <scope>NUCLEOTIDE SEQUENCE [LARGE SCALE GENOMIC DNA]</scope>
    <source>
        <strain evidence="12">CBS 9802 / IAM 14324 / JCM 22182 / KY 12970</strain>
    </source>
</reference>
<dbReference type="SUPFAM" id="SSF56112">
    <property type="entry name" value="Protein kinase-like (PK-like)"/>
    <property type="match status" value="1"/>
</dbReference>
<feature type="compositionally biased region" description="Basic and acidic residues" evidence="9">
    <location>
        <begin position="270"/>
        <end position="282"/>
    </location>
</feature>
<feature type="region of interest" description="Disordered" evidence="9">
    <location>
        <begin position="344"/>
        <end position="376"/>
    </location>
</feature>
<feature type="region of interest" description="Disordered" evidence="9">
    <location>
        <begin position="398"/>
        <end position="440"/>
    </location>
</feature>
<keyword evidence="4" id="KW-0547">Nucleotide-binding</keyword>
<feature type="compositionally biased region" description="Polar residues" evidence="9">
    <location>
        <begin position="1234"/>
        <end position="1245"/>
    </location>
</feature>
<dbReference type="OrthoDB" id="541276at2759"/>
<feature type="compositionally biased region" description="Basic and acidic residues" evidence="9">
    <location>
        <begin position="945"/>
        <end position="960"/>
    </location>
</feature>
<keyword evidence="6" id="KW-0067">ATP-binding</keyword>
<keyword evidence="12" id="KW-1185">Reference proteome</keyword>
<evidence type="ECO:0000256" key="9">
    <source>
        <dbReference type="SAM" id="MobiDB-lite"/>
    </source>
</evidence>
<evidence type="ECO:0000256" key="4">
    <source>
        <dbReference type="ARBA" id="ARBA00022741"/>
    </source>
</evidence>
<dbReference type="Proteomes" id="UP000009131">
    <property type="component" value="Unassembled WGS sequence"/>
</dbReference>
<feature type="region of interest" description="Disordered" evidence="9">
    <location>
        <begin position="1111"/>
        <end position="1142"/>
    </location>
</feature>
<feature type="compositionally biased region" description="Low complexity" evidence="9">
    <location>
        <begin position="1272"/>
        <end position="1296"/>
    </location>
</feature>
<dbReference type="InterPro" id="IPR008271">
    <property type="entry name" value="Ser/Thr_kinase_AS"/>
</dbReference>
<dbReference type="EMBL" id="BABT02000229">
    <property type="protein sequence ID" value="GAA99720.1"/>
    <property type="molecule type" value="Genomic_DNA"/>
</dbReference>
<evidence type="ECO:0000256" key="2">
    <source>
        <dbReference type="ARBA" id="ARBA00022527"/>
    </source>
</evidence>
<evidence type="ECO:0000256" key="5">
    <source>
        <dbReference type="ARBA" id="ARBA00022777"/>
    </source>
</evidence>
<dbReference type="SMART" id="SM00220">
    <property type="entry name" value="S_TKc"/>
    <property type="match status" value="1"/>
</dbReference>
<evidence type="ECO:0000256" key="3">
    <source>
        <dbReference type="ARBA" id="ARBA00022679"/>
    </source>
</evidence>
<evidence type="ECO:0000256" key="6">
    <source>
        <dbReference type="ARBA" id="ARBA00022840"/>
    </source>
</evidence>
<dbReference type="PROSITE" id="PS00108">
    <property type="entry name" value="PROTEIN_KINASE_ST"/>
    <property type="match status" value="1"/>
</dbReference>
<feature type="compositionally biased region" description="Basic and acidic residues" evidence="9">
    <location>
        <begin position="413"/>
        <end position="423"/>
    </location>
</feature>
<evidence type="ECO:0000256" key="8">
    <source>
        <dbReference type="ARBA" id="ARBA00048679"/>
    </source>
</evidence>
<sequence length="1372" mass="147054">MSDSPSKRPIAGQASGSSPRASGLSQQRPVDKMPGPPGPLVLSQSNVNILQHEQAGLMGPPRSPLSRQRNLVNAPPPLVYPVSMNGTTTSRPQTPREPQMPGSHLLSPHRQSITEANLRNGIGDESMLFRSRPKRGVSTSSSASVSTNVSAVSSRNNTSKSRIRLATQIEHTDSTGAGRLGGRSRRPSLVSLQSFAEGVAHVARVRSPSLLGHSRASSQQASTAVSLVSSAANSPRRLAGRPDLTSSPSSAASSRRESLDLSRRLNLSGLHHEREQTARIDDVQGEQTPAARHWKWLETRQDQEPGDEQSSGEDDHLFGKTPHAYSTSTLGVTPRPSNMFAMSGMTSPLPQRSHRATSISSAASSQASSIPSWHEEAARERADSISFFDLELDHMSMASSNRSRLRSPVGMSDGEKSARHDNFRYTPGLSTSPKVSDTEEPYLDEDAPLGFDGEPDFNVFGEGDRLGLGTMHEGQLVVDLFASDITLPSPSAHSRVDSPGLADNLGGDFGGDFQLEIIRQLGYGSYAVVYLARQVLYDAPEDAAFATDDHSVRGTVYGKEFALKCLCKKNLSDDLLEVQKFEATLHRSLPAHPNIAALHRAFATPSWLFLVMEYCTGQDLFYWLEQARDTQDLGLASPALSSPTQKLKTYLHGSDMTGLDENGEDRTPPDPYLLASTANTTLLSRRRLRLISRMFQQMCNAVQACHDVGISHRDIKPENFIVTDDRGRHGYNDSAYISRVASLDGLAAVSERQASLGMESEAKVVVKITDWGLGTMEDECGDFDCGSKPYMAYECRNNLHPTYKPKGADVWSLGIVLLNLLYHRCPWQDPTTTDPDFAEYRQDPVTFFENRFEGIGKDVALYLADRVFCNDDRVSAGAFGHWATGLVRFMGEGHRHASASKATVLLQPSSSRSGLGPEIANTRGGSPSVDGTTRSQLVSWPATPDKTDLHAAKLPIDERASAGTIVDNEDSAQVADVDDTEDGSAERDALGETSANRARRRKRGARKSRHRLHAEVSTANTASPDSGAGRTSADERLDGMAAETEDLARLVSKTHRPNGSHRSASTAPASPSLSPVGDRTKRGGKIGFMDRMKGALMNGNPDLQAFAQRVKERDEGKGASAGNWSAPAKLGGPQHRSNYSHESSAISSFGSVASSESWASGQSWSSGAVDDDRGRSGGHWASSSNRRGRLEQSWRTQEVSPGSTRSSSAARSNQTPASSFGSHASSLSSAPTAFSRSSKPAQQHTAARANSAFNALEDVRETPSPLPARDLASISERSSAAASKTAAPAPAAALDKAPSDPIALRPAIVAVADALAQGGSSPAKSTHSAASTLKGRPPSIDDAPNSRKGFASMLKSIGAFNRTINSPATPSK</sequence>
<gene>
    <name evidence="11" type="primary">Mo06423</name>
    <name evidence="11" type="ORF">E5Q_06423</name>
</gene>
<dbReference type="STRING" id="764103.G7EA60"/>
<dbReference type="Pfam" id="PF00069">
    <property type="entry name" value="Pkinase"/>
    <property type="match status" value="1"/>
</dbReference>
<comment type="caution">
    <text evidence="11">The sequence shown here is derived from an EMBL/GenBank/DDBJ whole genome shotgun (WGS) entry which is preliminary data.</text>
</comment>
<proteinExistence type="predicted"/>
<dbReference type="HOGENOM" id="CLU_256210_0_0_1"/>
<dbReference type="GO" id="GO:0004674">
    <property type="term" value="F:protein serine/threonine kinase activity"/>
    <property type="evidence" value="ECO:0007669"/>
    <property type="project" value="UniProtKB-KW"/>
</dbReference>
<dbReference type="InterPro" id="IPR011009">
    <property type="entry name" value="Kinase-like_dom_sf"/>
</dbReference>
<dbReference type="InParanoid" id="G7EA60"/>
<dbReference type="GO" id="GO:0005524">
    <property type="term" value="F:ATP binding"/>
    <property type="evidence" value="ECO:0007669"/>
    <property type="project" value="UniProtKB-KW"/>
</dbReference>
<feature type="compositionally biased region" description="Polar residues" evidence="9">
    <location>
        <begin position="14"/>
        <end position="28"/>
    </location>
</feature>
<feature type="compositionally biased region" description="Low complexity" evidence="9">
    <location>
        <begin position="244"/>
        <end position="253"/>
    </location>
</feature>
<dbReference type="eggNOG" id="KOG0583">
    <property type="taxonomic scope" value="Eukaryota"/>
</dbReference>
<dbReference type="RefSeq" id="XP_014566194.1">
    <property type="nucleotide sequence ID" value="XM_014710708.1"/>
</dbReference>
<organism evidence="11 12">
    <name type="scientific">Mixia osmundae (strain CBS 9802 / IAM 14324 / JCM 22182 / KY 12970)</name>
    <dbReference type="NCBI Taxonomy" id="764103"/>
    <lineage>
        <taxon>Eukaryota</taxon>
        <taxon>Fungi</taxon>
        <taxon>Dikarya</taxon>
        <taxon>Basidiomycota</taxon>
        <taxon>Pucciniomycotina</taxon>
        <taxon>Mixiomycetes</taxon>
        <taxon>Mixiales</taxon>
        <taxon>Mixiaceae</taxon>
        <taxon>Mixia</taxon>
    </lineage>
</organism>
<feature type="compositionally biased region" description="Basic and acidic residues" evidence="9">
    <location>
        <begin position="254"/>
        <end position="263"/>
    </location>
</feature>
<comment type="catalytic activity">
    <reaction evidence="8">
        <text>L-seryl-[protein] + ATP = O-phospho-L-seryl-[protein] + ADP + H(+)</text>
        <dbReference type="Rhea" id="RHEA:17989"/>
        <dbReference type="Rhea" id="RHEA-COMP:9863"/>
        <dbReference type="Rhea" id="RHEA-COMP:11604"/>
        <dbReference type="ChEBI" id="CHEBI:15378"/>
        <dbReference type="ChEBI" id="CHEBI:29999"/>
        <dbReference type="ChEBI" id="CHEBI:30616"/>
        <dbReference type="ChEBI" id="CHEBI:83421"/>
        <dbReference type="ChEBI" id="CHEBI:456216"/>
        <dbReference type="EC" id="2.7.11.1"/>
    </reaction>
</comment>
<feature type="region of interest" description="Disordered" evidence="9">
    <location>
        <begin position="74"/>
        <end position="107"/>
    </location>
</feature>
<feature type="region of interest" description="Disordered" evidence="9">
    <location>
        <begin position="907"/>
        <end position="1033"/>
    </location>
</feature>
<dbReference type="InterPro" id="IPR000719">
    <property type="entry name" value="Prot_kinase_dom"/>
</dbReference>
<comment type="catalytic activity">
    <reaction evidence="7">
        <text>L-threonyl-[protein] + ATP = O-phospho-L-threonyl-[protein] + ADP + H(+)</text>
        <dbReference type="Rhea" id="RHEA:46608"/>
        <dbReference type="Rhea" id="RHEA-COMP:11060"/>
        <dbReference type="Rhea" id="RHEA-COMP:11605"/>
        <dbReference type="ChEBI" id="CHEBI:15378"/>
        <dbReference type="ChEBI" id="CHEBI:30013"/>
        <dbReference type="ChEBI" id="CHEBI:30616"/>
        <dbReference type="ChEBI" id="CHEBI:61977"/>
        <dbReference type="ChEBI" id="CHEBI:456216"/>
        <dbReference type="EC" id="2.7.11.1"/>
    </reaction>
</comment>
<evidence type="ECO:0000256" key="1">
    <source>
        <dbReference type="ARBA" id="ARBA00012513"/>
    </source>
</evidence>
<dbReference type="PANTHER" id="PTHR24343">
    <property type="entry name" value="SERINE/THREONINE KINASE"/>
    <property type="match status" value="1"/>
</dbReference>
<dbReference type="GO" id="GO:0005634">
    <property type="term" value="C:nucleus"/>
    <property type="evidence" value="ECO:0007669"/>
    <property type="project" value="TreeGrafter"/>
</dbReference>
<feature type="compositionally biased region" description="Polar residues" evidence="9">
    <location>
        <begin position="1318"/>
        <end position="1331"/>
    </location>
</feature>
<reference evidence="11 12" key="1">
    <citation type="journal article" date="2011" name="J. Gen. Appl. Microbiol.">
        <title>Draft genome sequencing of the enigmatic basidiomycete Mixia osmundae.</title>
        <authorList>
            <person name="Nishida H."/>
            <person name="Nagatsuka Y."/>
            <person name="Sugiyama J."/>
        </authorList>
    </citation>
    <scope>NUCLEOTIDE SEQUENCE [LARGE SCALE GENOMIC DNA]</scope>
    <source>
        <strain evidence="12">CBS 9802 / IAM 14324 / JCM 22182 / KY 12970</strain>
    </source>
</reference>
<dbReference type="EC" id="2.7.11.1" evidence="1"/>
<feature type="region of interest" description="Disordered" evidence="9">
    <location>
        <begin position="1054"/>
        <end position="1086"/>
    </location>
</feature>
<feature type="region of interest" description="Disordered" evidence="9">
    <location>
        <begin position="301"/>
        <end position="332"/>
    </location>
</feature>
<feature type="region of interest" description="Disordered" evidence="9">
    <location>
        <begin position="1"/>
        <end position="44"/>
    </location>
</feature>
<feature type="compositionally biased region" description="Low complexity" evidence="9">
    <location>
        <begin position="356"/>
        <end position="372"/>
    </location>
</feature>
<feature type="domain" description="Protein kinase" evidence="10">
    <location>
        <begin position="515"/>
        <end position="890"/>
    </location>
</feature>